<sequence>MSFRKRGEILGGAPGTRAVPGRLNSTLVSGRQPPVPKGRQVPVKQNPTIRPSTITSQPSTSTGIPDLDKILLHLGLPLGSFLVVEESGTTDFASVISRSFASQGVVHSRLDKDIVHSHVIAVGVPPQWALELPGIYKGSTKEQKRAAVAANESKISVSNLAEPTSGRSNDMRIAWRYGLNKEKQQSSTEAENETFANQFDLTQKLMPTPNAHEVSTIQVSDVNAMVKQIKSTIEYHIKKTPSIVMRIVIPNLLHPSIYPPQWSTPSFIIPFIHSLRSLVRQYPQNVVIIASLALDLYPRDTNLIFQIEQMVDAAIHLQPFNQEMTALIEKAYKNEPGKVQHGLVNVIKIPTLSERGMMLIHDGEYAFKNGRKKFEIEPWGIPVEDEEPEQQTKENIEF</sequence>
<reference evidence="1" key="1">
    <citation type="submission" date="2023-04" db="EMBL/GenBank/DDBJ databases">
        <title>Draft Genome sequencing of Naganishia species isolated from polar environments using Oxford Nanopore Technology.</title>
        <authorList>
            <person name="Leo P."/>
            <person name="Venkateswaran K."/>
        </authorList>
    </citation>
    <scope>NUCLEOTIDE SEQUENCE</scope>
    <source>
        <strain evidence="1">MNA-CCFEE 5261</strain>
    </source>
</reference>
<evidence type="ECO:0000313" key="2">
    <source>
        <dbReference type="Proteomes" id="UP001241377"/>
    </source>
</evidence>
<name>A0ACC2V852_9TREE</name>
<accession>A0ACC2V852</accession>
<gene>
    <name evidence="1" type="ORF">QFC19_007511</name>
</gene>
<organism evidence="1 2">
    <name type="scientific">Naganishia cerealis</name>
    <dbReference type="NCBI Taxonomy" id="610337"/>
    <lineage>
        <taxon>Eukaryota</taxon>
        <taxon>Fungi</taxon>
        <taxon>Dikarya</taxon>
        <taxon>Basidiomycota</taxon>
        <taxon>Agaricomycotina</taxon>
        <taxon>Tremellomycetes</taxon>
        <taxon>Filobasidiales</taxon>
        <taxon>Filobasidiaceae</taxon>
        <taxon>Naganishia</taxon>
    </lineage>
</organism>
<keyword evidence="2" id="KW-1185">Reference proteome</keyword>
<protein>
    <submittedName>
        <fullName evidence="1">Uncharacterized protein</fullName>
    </submittedName>
</protein>
<evidence type="ECO:0000313" key="1">
    <source>
        <dbReference type="EMBL" id="KAJ9095530.1"/>
    </source>
</evidence>
<dbReference type="Proteomes" id="UP001241377">
    <property type="component" value="Unassembled WGS sequence"/>
</dbReference>
<dbReference type="EMBL" id="JASBWR010000100">
    <property type="protein sequence ID" value="KAJ9095530.1"/>
    <property type="molecule type" value="Genomic_DNA"/>
</dbReference>
<proteinExistence type="predicted"/>
<comment type="caution">
    <text evidence="1">The sequence shown here is derived from an EMBL/GenBank/DDBJ whole genome shotgun (WGS) entry which is preliminary data.</text>
</comment>